<protein>
    <recommendedName>
        <fullName evidence="5">Mono(ADP-ribosyl)transferase</fullName>
    </recommendedName>
</protein>
<evidence type="ECO:0000256" key="1">
    <source>
        <dbReference type="ARBA" id="ARBA00022737"/>
    </source>
</evidence>
<evidence type="ECO:0008006" key="5">
    <source>
        <dbReference type="Google" id="ProtNLM"/>
    </source>
</evidence>
<dbReference type="SUPFAM" id="SSF52047">
    <property type="entry name" value="RNI-like"/>
    <property type="match status" value="2"/>
</dbReference>
<dbReference type="Gene3D" id="3.90.176.10">
    <property type="entry name" value="Toxin ADP-ribosyltransferase, Chain A, domain 1"/>
    <property type="match status" value="1"/>
</dbReference>
<dbReference type="Gene3D" id="3.80.10.10">
    <property type="entry name" value="Ribonuclease Inhibitor"/>
    <property type="match status" value="4"/>
</dbReference>
<dbReference type="InterPro" id="IPR052201">
    <property type="entry name" value="LRR-containing_regulator"/>
</dbReference>
<comment type="caution">
    <text evidence="3">The sequence shown here is derived from an EMBL/GenBank/DDBJ whole genome shotgun (WGS) entry which is preliminary data.</text>
</comment>
<dbReference type="AlphaFoldDB" id="A0A815N7Q5"/>
<dbReference type="SUPFAM" id="SSF56399">
    <property type="entry name" value="ADP-ribosylation"/>
    <property type="match status" value="1"/>
</dbReference>
<proteinExistence type="predicted"/>
<evidence type="ECO:0000313" key="3">
    <source>
        <dbReference type="EMBL" id="CAF1428326.1"/>
    </source>
</evidence>
<organism evidence="3 4">
    <name type="scientific">Rotaria magnacalcarata</name>
    <dbReference type="NCBI Taxonomy" id="392030"/>
    <lineage>
        <taxon>Eukaryota</taxon>
        <taxon>Metazoa</taxon>
        <taxon>Spiralia</taxon>
        <taxon>Gnathifera</taxon>
        <taxon>Rotifera</taxon>
        <taxon>Eurotatoria</taxon>
        <taxon>Bdelloidea</taxon>
        <taxon>Philodinida</taxon>
        <taxon>Philodinidae</taxon>
        <taxon>Rotaria</taxon>
    </lineage>
</organism>
<sequence>MAFRMNDFNPRLIHNSCDRPDLALLPISGYEKLEPVPLETAVEPIQSLFRDLSRDVSIAKAATKRPADGLTPDESAAVYLYTLDVKPRSFCLVLNEILCHRDRQKLKPWQPYLRLFFNGVFKIPAYAMKIIWHGVKADLQAKYETGKSYTWWAITSCAQSVDVLQNPAYLGETGVRTVFSIECLNGRPIKAHSCHQRDEEILLLPGTYFEVISNVNTGHGLQVIRSRERPPPYVLLEPPFSTGDTEAEVFGIDEILEKVYLMNKDNLDMSKLLVVLPDPTCQWEPEDIWKNSFLIYLVCECSTNRIHFAMHPGYAVPNAQIFFQIYGLYFKQYMIQLAQYLLKLKSVNTVQDTNFWSTFESRLNKMPSVLNLIEQNLITALDTSNLKDLVVPEWSTMGNLYRAITSDMNVRWVCKRHYPSDQAILIRRLRDFEGISFDDQESEMTIHGALDSVQMRRLTATLLQGLRIYSLNYVYYTPALDQLNKTFCRASIITVCHRGILSDSNDKSNMERIQKLCSQVIASNPFVRQADLSDAGGLSRKLGSVRDAIKTNHKLRSFTFCGAMTNQGITEIITAFQLNMVLTTLRFKDRPLPPRGAEVLAELIRSSGILIHLTLSNTMLKDDGLRMIADAVCANPIMQTLELSFNRIHDKSGPYIGYMLKVCTSLRSLDISYNEMSAIGAKRIFDRLKVNRTLLHFNIGLNNLAVRSVKQTMSLKNPPVNGGQLVGNMLAENNTLITLDITHINMSEFGVQGLAESLLKNRTLTHLNLASNKIFDIQRRAILDAMHTNDTLLSLDLSHNKMDDASVIRLGEMLRVNRKLRFFRAKSCVIEDSRMYSLARTLDDKLTLTHLDLSKNKIGDDGAAMIGDILAKNNTLIYLNISENRITDQGVQAIANSLEMNFTLIHLEMLAQQANITVFAMVTFRSIRPDLTLR</sequence>
<dbReference type="InterPro" id="IPR001611">
    <property type="entry name" value="Leu-rich_rpt"/>
</dbReference>
<dbReference type="OrthoDB" id="120976at2759"/>
<reference evidence="3" key="1">
    <citation type="submission" date="2021-02" db="EMBL/GenBank/DDBJ databases">
        <authorList>
            <person name="Nowell W R."/>
        </authorList>
    </citation>
    <scope>NUCLEOTIDE SEQUENCE</scope>
</reference>
<dbReference type="PANTHER" id="PTHR24111">
    <property type="entry name" value="LEUCINE-RICH REPEAT-CONTAINING PROTEIN 34"/>
    <property type="match status" value="1"/>
</dbReference>
<dbReference type="EMBL" id="CAJNOV010009527">
    <property type="protein sequence ID" value="CAF1369496.1"/>
    <property type="molecule type" value="Genomic_DNA"/>
</dbReference>
<dbReference type="Pfam" id="PF13516">
    <property type="entry name" value="LRR_6"/>
    <property type="match status" value="5"/>
</dbReference>
<dbReference type="Proteomes" id="UP000663834">
    <property type="component" value="Unassembled WGS sequence"/>
</dbReference>
<dbReference type="PANTHER" id="PTHR24111:SF0">
    <property type="entry name" value="LEUCINE-RICH REPEAT-CONTAINING PROTEIN"/>
    <property type="match status" value="1"/>
</dbReference>
<keyword evidence="1" id="KW-0677">Repeat</keyword>
<evidence type="ECO:0000313" key="2">
    <source>
        <dbReference type="EMBL" id="CAF1369496.1"/>
    </source>
</evidence>
<dbReference type="InterPro" id="IPR032675">
    <property type="entry name" value="LRR_dom_sf"/>
</dbReference>
<dbReference type="EMBL" id="CAJNOW010004733">
    <property type="protein sequence ID" value="CAF1428326.1"/>
    <property type="molecule type" value="Genomic_DNA"/>
</dbReference>
<dbReference type="Proteomes" id="UP000663855">
    <property type="component" value="Unassembled WGS sequence"/>
</dbReference>
<evidence type="ECO:0000313" key="4">
    <source>
        <dbReference type="Proteomes" id="UP000663834"/>
    </source>
</evidence>
<dbReference type="PROSITE" id="PS51450">
    <property type="entry name" value="LRR"/>
    <property type="match status" value="1"/>
</dbReference>
<dbReference type="SMART" id="SM00368">
    <property type="entry name" value="LRR_RI"/>
    <property type="match status" value="7"/>
</dbReference>
<gene>
    <name evidence="2" type="ORF">CJN711_LOCUS20366</name>
    <name evidence="3" type="ORF">KQP761_LOCUS10912</name>
</gene>
<accession>A0A815N7Q5</accession>
<name>A0A815N7Q5_9BILA</name>